<name>A0ABY0HEQ7_9PEZI</name>
<dbReference type="PANTHER" id="PTHR36978">
    <property type="entry name" value="P-LOOP CONTAINING NUCLEOTIDE TRIPHOSPHATE HYDROLASE"/>
    <property type="match status" value="1"/>
</dbReference>
<keyword evidence="3" id="KW-1185">Reference proteome</keyword>
<dbReference type="Gene3D" id="3.40.50.300">
    <property type="entry name" value="P-loop containing nucleotide triphosphate hydrolases"/>
    <property type="match status" value="1"/>
</dbReference>
<evidence type="ECO:0000313" key="2">
    <source>
        <dbReference type="EMBL" id="RYO89997.1"/>
    </source>
</evidence>
<keyword evidence="1" id="KW-0472">Membrane</keyword>
<dbReference type="SUPFAM" id="SSF52540">
    <property type="entry name" value="P-loop containing nucleoside triphosphate hydrolases"/>
    <property type="match status" value="1"/>
</dbReference>
<dbReference type="InterPro" id="IPR040632">
    <property type="entry name" value="Sulfotransfer_4"/>
</dbReference>
<dbReference type="Pfam" id="PF17784">
    <property type="entry name" value="Sulfotransfer_4"/>
    <property type="match status" value="1"/>
</dbReference>
<dbReference type="EMBL" id="QJNS01000064">
    <property type="protein sequence ID" value="RYO89997.1"/>
    <property type="molecule type" value="Genomic_DNA"/>
</dbReference>
<dbReference type="Proteomes" id="UP000294003">
    <property type="component" value="Unassembled WGS sequence"/>
</dbReference>
<accession>A0ABY0HEQ7</accession>
<feature type="transmembrane region" description="Helical" evidence="1">
    <location>
        <begin position="234"/>
        <end position="257"/>
    </location>
</feature>
<protein>
    <recommendedName>
        <fullName evidence="4">Sulfotransferase domain-containing protein</fullName>
    </recommendedName>
</protein>
<dbReference type="InterPro" id="IPR027417">
    <property type="entry name" value="P-loop_NTPase"/>
</dbReference>
<proteinExistence type="predicted"/>
<evidence type="ECO:0000313" key="3">
    <source>
        <dbReference type="Proteomes" id="UP000294003"/>
    </source>
</evidence>
<evidence type="ECO:0008006" key="4">
    <source>
        <dbReference type="Google" id="ProtNLM"/>
    </source>
</evidence>
<organism evidence="2 3">
    <name type="scientific">Monosporascus cannonballus</name>
    <dbReference type="NCBI Taxonomy" id="155416"/>
    <lineage>
        <taxon>Eukaryota</taxon>
        <taxon>Fungi</taxon>
        <taxon>Dikarya</taxon>
        <taxon>Ascomycota</taxon>
        <taxon>Pezizomycotina</taxon>
        <taxon>Sordariomycetes</taxon>
        <taxon>Xylariomycetidae</taxon>
        <taxon>Xylariales</taxon>
        <taxon>Xylariales incertae sedis</taxon>
        <taxon>Monosporascus</taxon>
    </lineage>
</organism>
<keyword evidence="1" id="KW-0812">Transmembrane</keyword>
<evidence type="ECO:0000256" key="1">
    <source>
        <dbReference type="SAM" id="Phobius"/>
    </source>
</evidence>
<keyword evidence="1" id="KW-1133">Transmembrane helix</keyword>
<sequence>MGASPSIPRDRSRQLQVIGAGYGRTGTSAISMALEKLLDGPVMHGGTQILAREDAYLKKLVDLQRSRGDRPRMMRLLREITAGFVGITDQPGILYIPELMELYPDVKVVLVTRDPEKWWKSIEPVAKNVQFWWLKPLLFPVPALRWVPEIFQGFIARNRSLYGDMKPGIELLKRHNAHIRKVVPKERLLEMEVQDGWEPLCKFLGKPIPDEPFPRSNEAAAVQQRFKEAVITAFIIWVSIISFTSMGIYVMYSLYILSFQQPQEEARVEILA</sequence>
<reference evidence="2 3" key="1">
    <citation type="submission" date="2018-06" db="EMBL/GenBank/DDBJ databases">
        <title>Complete Genomes of Monosporascus.</title>
        <authorList>
            <person name="Robinson A.J."/>
            <person name="Natvig D.O."/>
        </authorList>
    </citation>
    <scope>NUCLEOTIDE SEQUENCE [LARGE SCALE GENOMIC DNA]</scope>
    <source>
        <strain evidence="2 3">CBS 609.92</strain>
    </source>
</reference>
<comment type="caution">
    <text evidence="2">The sequence shown here is derived from an EMBL/GenBank/DDBJ whole genome shotgun (WGS) entry which is preliminary data.</text>
</comment>
<dbReference type="PANTHER" id="PTHR36978:SF3">
    <property type="entry name" value="P-LOOP CONTAINING NUCLEOSIDE TRIPHOSPHATE HYDROLASE PROTEIN"/>
    <property type="match status" value="1"/>
</dbReference>
<gene>
    <name evidence="2" type="ORF">DL762_002946</name>
</gene>